<dbReference type="PANTHER" id="PTHR30287">
    <property type="entry name" value="MEMBRANE COMPONENT OF PREDICTED ABC SUPERFAMILY METABOLITE UPTAKE TRANSPORTER"/>
    <property type="match status" value="1"/>
</dbReference>
<evidence type="ECO:0000256" key="5">
    <source>
        <dbReference type="ARBA" id="ARBA00023136"/>
    </source>
</evidence>
<dbReference type="PATRIC" id="fig|516051.4.peg.121"/>
<proteinExistence type="predicted"/>
<evidence type="ECO:0000313" key="9">
    <source>
        <dbReference type="EMBL" id="AKA33809.1"/>
    </source>
</evidence>
<evidence type="ECO:0000256" key="4">
    <source>
        <dbReference type="ARBA" id="ARBA00022989"/>
    </source>
</evidence>
<evidence type="ECO:0000313" key="10">
    <source>
        <dbReference type="Proteomes" id="UP000032726"/>
    </source>
</evidence>
<evidence type="ECO:0000256" key="2">
    <source>
        <dbReference type="ARBA" id="ARBA00022475"/>
    </source>
</evidence>
<keyword evidence="2" id="KW-1003">Cell membrane</keyword>
<dbReference type="EMBL" id="CP011071">
    <property type="protein sequence ID" value="AKA33809.1"/>
    <property type="molecule type" value="Genomic_DNA"/>
</dbReference>
<feature type="transmembrane region" description="Helical" evidence="6">
    <location>
        <begin position="722"/>
        <end position="745"/>
    </location>
</feature>
<comment type="subcellular location">
    <subcellularLocation>
        <location evidence="1">Cell membrane</location>
        <topology evidence="1">Multi-pass membrane protein</topology>
    </subcellularLocation>
</comment>
<accession>A0A0D5YPD8</accession>
<evidence type="ECO:0000259" key="7">
    <source>
        <dbReference type="Pfam" id="PF02687"/>
    </source>
</evidence>
<dbReference type="InterPro" id="IPR025857">
    <property type="entry name" value="MacB_PCD"/>
</dbReference>
<feature type="domain" description="MacB-like periplasmic core" evidence="8">
    <location>
        <begin position="32"/>
        <end position="236"/>
    </location>
</feature>
<feature type="transmembrane region" description="Helical" evidence="6">
    <location>
        <begin position="482"/>
        <end position="501"/>
    </location>
</feature>
<feature type="transmembrane region" description="Helical" evidence="6">
    <location>
        <begin position="360"/>
        <end position="386"/>
    </location>
</feature>
<keyword evidence="4 6" id="KW-1133">Transmembrane helix</keyword>
<feature type="transmembrane region" description="Helical" evidence="6">
    <location>
        <begin position="266"/>
        <end position="290"/>
    </location>
</feature>
<dbReference type="InterPro" id="IPR003838">
    <property type="entry name" value="ABC3_permease_C"/>
</dbReference>
<keyword evidence="5 6" id="KW-0472">Membrane</keyword>
<dbReference type="AlphaFoldDB" id="A0A0D5YPD8"/>
<feature type="transmembrane region" description="Helical" evidence="6">
    <location>
        <begin position="812"/>
        <end position="832"/>
    </location>
</feature>
<feature type="domain" description="ABC3 transporter permease C-terminal" evidence="7">
    <location>
        <begin position="727"/>
        <end position="842"/>
    </location>
</feature>
<reference evidence="9 10" key="1">
    <citation type="submission" date="2015-03" db="EMBL/GenBank/DDBJ databases">
        <title>Complete genome sequence of Muricauda lutaonensis CC-HSB-11T, isolated from a coastal hot spring.</title>
        <authorList>
            <person name="Kim K.M."/>
        </authorList>
    </citation>
    <scope>NUCLEOTIDE SEQUENCE [LARGE SCALE GENOMIC DNA]</scope>
    <source>
        <strain evidence="9 10">CC-HSB-11</strain>
    </source>
</reference>
<feature type="domain" description="ABC3 transporter permease C-terminal" evidence="7">
    <location>
        <begin position="269"/>
        <end position="376"/>
    </location>
</feature>
<dbReference type="KEGG" id="mlt:VC82_117"/>
<dbReference type="STRING" id="516051.VC82_117"/>
<protein>
    <submittedName>
        <fullName evidence="9">Membrane protein</fullName>
    </submittedName>
</protein>
<feature type="transmembrane region" description="Helical" evidence="6">
    <location>
        <begin position="31"/>
        <end position="52"/>
    </location>
</feature>
<organism evidence="9 10">
    <name type="scientific">Flagellimonas lutaonensis</name>
    <dbReference type="NCBI Taxonomy" id="516051"/>
    <lineage>
        <taxon>Bacteria</taxon>
        <taxon>Pseudomonadati</taxon>
        <taxon>Bacteroidota</taxon>
        <taxon>Flavobacteriia</taxon>
        <taxon>Flavobacteriales</taxon>
        <taxon>Flavobacteriaceae</taxon>
        <taxon>Flagellimonas</taxon>
    </lineage>
</organism>
<dbReference type="GO" id="GO:0005886">
    <property type="term" value="C:plasma membrane"/>
    <property type="evidence" value="ECO:0007669"/>
    <property type="project" value="UniProtKB-SubCell"/>
</dbReference>
<dbReference type="Pfam" id="PF02687">
    <property type="entry name" value="FtsX"/>
    <property type="match status" value="2"/>
</dbReference>
<evidence type="ECO:0000256" key="1">
    <source>
        <dbReference type="ARBA" id="ARBA00004651"/>
    </source>
</evidence>
<evidence type="ECO:0000256" key="3">
    <source>
        <dbReference type="ARBA" id="ARBA00022692"/>
    </source>
</evidence>
<dbReference type="Pfam" id="PF12704">
    <property type="entry name" value="MacB_PCD"/>
    <property type="match status" value="1"/>
</dbReference>
<dbReference type="PANTHER" id="PTHR30287:SF1">
    <property type="entry name" value="INNER MEMBRANE PROTEIN"/>
    <property type="match status" value="1"/>
</dbReference>
<name>A0A0D5YPD8_9FLAO</name>
<feature type="transmembrane region" description="Helical" evidence="6">
    <location>
        <begin position="311"/>
        <end position="340"/>
    </location>
</feature>
<dbReference type="InterPro" id="IPR038766">
    <property type="entry name" value="Membrane_comp_ABC_pdt"/>
</dbReference>
<keyword evidence="10" id="KW-1185">Reference proteome</keyword>
<gene>
    <name evidence="9" type="ORF">VC82_117</name>
</gene>
<evidence type="ECO:0000259" key="8">
    <source>
        <dbReference type="Pfam" id="PF12704"/>
    </source>
</evidence>
<dbReference type="Proteomes" id="UP000032726">
    <property type="component" value="Chromosome"/>
</dbReference>
<feature type="transmembrane region" description="Helical" evidence="6">
    <location>
        <begin position="431"/>
        <end position="453"/>
    </location>
</feature>
<feature type="transmembrane region" description="Helical" evidence="6">
    <location>
        <begin position="407"/>
        <end position="425"/>
    </location>
</feature>
<sequence>MNSDNNYNPKADLDWLLKMAWRDSKASGKRLMLFMASIVLGIAAVVSIQSFGENLKENIALQSKALMGADYKIDSDQPPNERVLRIIDSLGGADAREVSFPSMAVFPNSGDTKLVGVRGIEGGYPFYGEFETVPASVATTYQQSGGALVDATLMSQFGLKTGDSLKLGERLFPIAGSLVAAPGMGGIGASIAPPVVVPYRLIEETGLIQVGSRVDYDFYFVADPGQDLEALDEEVDPQLDIENADMDTHISEGQRLGRRYDNFGKFLNLVAFIALLLGCVGIASSVHIYVKEKLQSVAVLKCLGATRKQTFMIYLLQIAGMGFLGGIIGVLSGLLLQQSFPFVLQDFLPFEVEVGLVPDAILVGLVLGILMSVLFAMGPLLGTWYVSPLQVLRVQENNVQKSRRAIALVYGAIVLFIFGFSLWLLNNIWYAFYFVFAIITVFAVLGGIAKFFMKMVKRYFPHSWGFAPRQSLLNLFRPNNQTVVLILAIGIGTFLISTLYFTRDILLARASIDGAKEAPNLILLDVQTDERETASMGITEEGMEVINSIPIITMRIHQIKDSTVRDIIADTTSTLGSWILYHEFRVTYRDSLVASETTIDGEWPPTDWRDGPIPISLADNVAADARVRVGDRLIFNIQGVLMETVVAHIRSVDWLRMQLNFNILFPSGVLEEAPQFHILTTKTPSETVSASLQRKLVKRLPTVSIIDLRQIFTVIEDILDKIAWVINFIAFFSILTGIIVLIGSVRTSKYQRIKESVLLRTLGAKAKQILHITALEYLYLGLLGSAMGVLLSLLGSYLLAEFVFDTTFAPSWEPMLIVLPGITLLVLLIGLWNSRSVLQSPPLEVLRKEVS</sequence>
<dbReference type="HOGENOM" id="CLU_009475_3_0_10"/>
<feature type="transmembrane region" description="Helical" evidence="6">
    <location>
        <begin position="777"/>
        <end position="800"/>
    </location>
</feature>
<evidence type="ECO:0000256" key="6">
    <source>
        <dbReference type="SAM" id="Phobius"/>
    </source>
</evidence>
<keyword evidence="3 6" id="KW-0812">Transmembrane</keyword>